<dbReference type="Proteomes" id="UP000276215">
    <property type="component" value="Unassembled WGS sequence"/>
</dbReference>
<name>A0A3N4JLT3_9PEZI</name>
<dbReference type="EMBL" id="ML120400">
    <property type="protein sequence ID" value="RPA97958.1"/>
    <property type="molecule type" value="Genomic_DNA"/>
</dbReference>
<reference evidence="1 2" key="1">
    <citation type="journal article" date="2018" name="Nat. Ecol. Evol.">
        <title>Pezizomycetes genomes reveal the molecular basis of ectomycorrhizal truffle lifestyle.</title>
        <authorList>
            <person name="Murat C."/>
            <person name="Payen T."/>
            <person name="Noel B."/>
            <person name="Kuo A."/>
            <person name="Morin E."/>
            <person name="Chen J."/>
            <person name="Kohler A."/>
            <person name="Krizsan K."/>
            <person name="Balestrini R."/>
            <person name="Da Silva C."/>
            <person name="Montanini B."/>
            <person name="Hainaut M."/>
            <person name="Levati E."/>
            <person name="Barry K.W."/>
            <person name="Belfiori B."/>
            <person name="Cichocki N."/>
            <person name="Clum A."/>
            <person name="Dockter R.B."/>
            <person name="Fauchery L."/>
            <person name="Guy J."/>
            <person name="Iotti M."/>
            <person name="Le Tacon F."/>
            <person name="Lindquist E.A."/>
            <person name="Lipzen A."/>
            <person name="Malagnac F."/>
            <person name="Mello A."/>
            <person name="Molinier V."/>
            <person name="Miyauchi S."/>
            <person name="Poulain J."/>
            <person name="Riccioni C."/>
            <person name="Rubini A."/>
            <person name="Sitrit Y."/>
            <person name="Splivallo R."/>
            <person name="Traeger S."/>
            <person name="Wang M."/>
            <person name="Zifcakova L."/>
            <person name="Wipf D."/>
            <person name="Zambonelli A."/>
            <person name="Paolocci F."/>
            <person name="Nowrousian M."/>
            <person name="Ottonello S."/>
            <person name="Baldrian P."/>
            <person name="Spatafora J.W."/>
            <person name="Henrissat B."/>
            <person name="Nagy L.G."/>
            <person name="Aury J.M."/>
            <person name="Wincker P."/>
            <person name="Grigoriev I.V."/>
            <person name="Bonfante P."/>
            <person name="Martin F.M."/>
        </authorList>
    </citation>
    <scope>NUCLEOTIDE SEQUENCE [LARGE SCALE GENOMIC DNA]</scope>
    <source>
        <strain evidence="1 2">120613-1</strain>
    </source>
</reference>
<evidence type="ECO:0000313" key="1">
    <source>
        <dbReference type="EMBL" id="RPA97958.1"/>
    </source>
</evidence>
<evidence type="ECO:0000313" key="2">
    <source>
        <dbReference type="Proteomes" id="UP000276215"/>
    </source>
</evidence>
<gene>
    <name evidence="1" type="ORF">L873DRAFT_1741240</name>
</gene>
<sequence>MDLFSLFVDIVEYLVDSYKRHLEWDSYCLTAEKIKEYIMVVEEKCRVKGICDETMRVIC</sequence>
<keyword evidence="2" id="KW-1185">Reference proteome</keyword>
<accession>A0A3N4JLT3</accession>
<organism evidence="1 2">
    <name type="scientific">Choiromyces venosus 120613-1</name>
    <dbReference type="NCBI Taxonomy" id="1336337"/>
    <lineage>
        <taxon>Eukaryota</taxon>
        <taxon>Fungi</taxon>
        <taxon>Dikarya</taxon>
        <taxon>Ascomycota</taxon>
        <taxon>Pezizomycotina</taxon>
        <taxon>Pezizomycetes</taxon>
        <taxon>Pezizales</taxon>
        <taxon>Tuberaceae</taxon>
        <taxon>Choiromyces</taxon>
    </lineage>
</organism>
<proteinExistence type="predicted"/>
<dbReference type="AlphaFoldDB" id="A0A3N4JLT3"/>
<protein>
    <submittedName>
        <fullName evidence="1">Uncharacterized protein</fullName>
    </submittedName>
</protein>